<evidence type="ECO:0000256" key="1">
    <source>
        <dbReference type="SAM" id="Phobius"/>
    </source>
</evidence>
<dbReference type="InterPro" id="IPR021324">
    <property type="entry name" value="DUF2929"/>
</dbReference>
<keyword evidence="1" id="KW-1133">Transmembrane helix</keyword>
<feature type="transmembrane region" description="Helical" evidence="1">
    <location>
        <begin position="32"/>
        <end position="53"/>
    </location>
</feature>
<sequence length="61" mass="6919">MRFFWTFFWSFLLVQMLSYVVSSMTPGTEFDFKSGAIVSVGVTVLIYIAAAVIPKQPVEKH</sequence>
<accession>A0ABM9ELM7</accession>
<reference evidence="2" key="1">
    <citation type="submission" date="2022-04" db="EMBL/GenBank/DDBJ databases">
        <authorList>
            <person name="Criscuolo A."/>
        </authorList>
    </citation>
    <scope>NUCLEOTIDE SEQUENCE</scope>
    <source>
        <strain evidence="2">CIP111895</strain>
    </source>
</reference>
<proteinExistence type="predicted"/>
<dbReference type="Pfam" id="PF11151">
    <property type="entry name" value="DUF2929"/>
    <property type="match status" value="1"/>
</dbReference>
<name>A0ABM9ELM7_9BACI</name>
<keyword evidence="1" id="KW-0812">Transmembrane</keyword>
<dbReference type="EMBL" id="CALBWS010000002">
    <property type="protein sequence ID" value="CAH2713496.1"/>
    <property type="molecule type" value="Genomic_DNA"/>
</dbReference>
<dbReference type="Proteomes" id="UP000838308">
    <property type="component" value="Unassembled WGS sequence"/>
</dbReference>
<keyword evidence="3" id="KW-1185">Reference proteome</keyword>
<protein>
    <recommendedName>
        <fullName evidence="4">DUF2929 domain-containing protein</fullName>
    </recommendedName>
</protein>
<organism evidence="2 3">
    <name type="scientific">Neobacillus rhizosphaerae</name>
    <dbReference type="NCBI Taxonomy" id="2880965"/>
    <lineage>
        <taxon>Bacteria</taxon>
        <taxon>Bacillati</taxon>
        <taxon>Bacillota</taxon>
        <taxon>Bacilli</taxon>
        <taxon>Bacillales</taxon>
        <taxon>Bacillaceae</taxon>
        <taxon>Neobacillus</taxon>
    </lineage>
</organism>
<evidence type="ECO:0000313" key="3">
    <source>
        <dbReference type="Proteomes" id="UP000838308"/>
    </source>
</evidence>
<comment type="caution">
    <text evidence="2">The sequence shown here is derived from an EMBL/GenBank/DDBJ whole genome shotgun (WGS) entry which is preliminary data.</text>
</comment>
<evidence type="ECO:0000313" key="2">
    <source>
        <dbReference type="EMBL" id="CAH2713496.1"/>
    </source>
</evidence>
<dbReference type="RefSeq" id="WP_248733840.1">
    <property type="nucleotide sequence ID" value="NZ_CALBWS010000002.1"/>
</dbReference>
<evidence type="ECO:0008006" key="4">
    <source>
        <dbReference type="Google" id="ProtNLM"/>
    </source>
</evidence>
<keyword evidence="1" id="KW-0472">Membrane</keyword>
<gene>
    <name evidence="2" type="ORF">BACCIP111895_00632</name>
</gene>